<dbReference type="GO" id="GO:0004222">
    <property type="term" value="F:metalloendopeptidase activity"/>
    <property type="evidence" value="ECO:0007669"/>
    <property type="project" value="InterPro"/>
</dbReference>
<dbReference type="SUPFAM" id="SSF63411">
    <property type="entry name" value="LuxS/MPP-like metallohydrolase"/>
    <property type="match status" value="2"/>
</dbReference>
<dbReference type="Proteomes" id="UP000807850">
    <property type="component" value="Unassembled WGS sequence"/>
</dbReference>
<dbReference type="AlphaFoldDB" id="A0A9D6L9A3"/>
<dbReference type="InterPro" id="IPR001431">
    <property type="entry name" value="Pept_M16_Zn_BS"/>
</dbReference>
<evidence type="ECO:0000313" key="6">
    <source>
        <dbReference type="Proteomes" id="UP000807850"/>
    </source>
</evidence>
<dbReference type="InterPro" id="IPR011249">
    <property type="entry name" value="Metalloenz_LuxS/M16"/>
</dbReference>
<organism evidence="5 6">
    <name type="scientific">Eiseniibacteriota bacterium</name>
    <dbReference type="NCBI Taxonomy" id="2212470"/>
    <lineage>
        <taxon>Bacteria</taxon>
        <taxon>Candidatus Eiseniibacteriota</taxon>
    </lineage>
</organism>
<feature type="domain" description="Peptidase M16 N-terminal" evidence="3">
    <location>
        <begin position="25"/>
        <end position="162"/>
    </location>
</feature>
<dbReference type="PANTHER" id="PTHR11851">
    <property type="entry name" value="METALLOPROTEASE"/>
    <property type="match status" value="1"/>
</dbReference>
<name>A0A9D6L9A3_UNCEI</name>
<dbReference type="PANTHER" id="PTHR11851:SF49">
    <property type="entry name" value="MITOCHONDRIAL-PROCESSING PEPTIDASE SUBUNIT ALPHA"/>
    <property type="match status" value="1"/>
</dbReference>
<accession>A0A9D6L9A3</accession>
<dbReference type="Pfam" id="PF05193">
    <property type="entry name" value="Peptidase_M16_C"/>
    <property type="match status" value="1"/>
</dbReference>
<evidence type="ECO:0000256" key="1">
    <source>
        <dbReference type="ARBA" id="ARBA00007261"/>
    </source>
</evidence>
<dbReference type="InterPro" id="IPR011765">
    <property type="entry name" value="Pept_M16_N"/>
</dbReference>
<dbReference type="Gene3D" id="3.30.830.10">
    <property type="entry name" value="Metalloenzyme, LuxS/M16 peptidase-like"/>
    <property type="match status" value="2"/>
</dbReference>
<protein>
    <submittedName>
        <fullName evidence="5">Insulinase family protein</fullName>
    </submittedName>
</protein>
<comment type="similarity">
    <text evidence="1 2">Belongs to the peptidase M16 family.</text>
</comment>
<dbReference type="EMBL" id="JACQAY010000052">
    <property type="protein sequence ID" value="MBI3538983.1"/>
    <property type="molecule type" value="Genomic_DNA"/>
</dbReference>
<dbReference type="PROSITE" id="PS00143">
    <property type="entry name" value="INSULINASE"/>
    <property type="match status" value="1"/>
</dbReference>
<proteinExistence type="inferred from homology"/>
<reference evidence="5" key="1">
    <citation type="submission" date="2020-07" db="EMBL/GenBank/DDBJ databases">
        <title>Huge and variable diversity of episymbiotic CPR bacteria and DPANN archaea in groundwater ecosystems.</title>
        <authorList>
            <person name="He C.Y."/>
            <person name="Keren R."/>
            <person name="Whittaker M."/>
            <person name="Farag I.F."/>
            <person name="Doudna J."/>
            <person name="Cate J.H.D."/>
            <person name="Banfield J.F."/>
        </authorList>
    </citation>
    <scope>NUCLEOTIDE SEQUENCE</scope>
    <source>
        <strain evidence="5">NC_groundwater_928_Pr1_S-0.2um_72_17</strain>
    </source>
</reference>
<evidence type="ECO:0000313" key="5">
    <source>
        <dbReference type="EMBL" id="MBI3538983.1"/>
    </source>
</evidence>
<evidence type="ECO:0000256" key="2">
    <source>
        <dbReference type="RuleBase" id="RU004447"/>
    </source>
</evidence>
<feature type="domain" description="Peptidase M16 C-terminal" evidence="4">
    <location>
        <begin position="169"/>
        <end position="341"/>
    </location>
</feature>
<dbReference type="Pfam" id="PF00675">
    <property type="entry name" value="Peptidase_M16"/>
    <property type="match status" value="1"/>
</dbReference>
<evidence type="ECO:0000259" key="4">
    <source>
        <dbReference type="Pfam" id="PF05193"/>
    </source>
</evidence>
<gene>
    <name evidence="5" type="ORF">HY076_01760</name>
</gene>
<comment type="caution">
    <text evidence="5">The sequence shown here is derived from an EMBL/GenBank/DDBJ whole genome shotgun (WGS) entry which is preliminary data.</text>
</comment>
<dbReference type="InterPro" id="IPR007863">
    <property type="entry name" value="Peptidase_M16_C"/>
</dbReference>
<dbReference type="GO" id="GO:0046872">
    <property type="term" value="F:metal ion binding"/>
    <property type="evidence" value="ECO:0007669"/>
    <property type="project" value="InterPro"/>
</dbReference>
<sequence length="423" mass="46943">MEREYRRTALPSGITLLTETMPGRLSFEIGVWVKSGARDEPDERLGVSHLLEHMMFKGTERRDARAIAQSLESLGGHLDAFTAREQVCFYARALGENLPEVVDVLGDIVCRSRLAEPDVAKEKSVVREEILAYEDSPEEKINDLLAEQVWGTHGLGRPILGTAETVDALTPEALREYYGHRYQPRHLLVCAVGPIEHDRLAALVERHFAPPSGDAMALSTAPPAFRPSVRHAGHDLQQLYISLGTRGVPYGDLDHHPLLVLNTLLGGGMSSRLFQSVREEAGLAYSVYSVPDFFRDAGMFSIHMGVLPERGREALRRTREELARLRDEGPDEAEVDAARRQVKGSVVMDNESLSARMHLLAHEEIYNARYLSLEQQIERILAVTRDQVTAAARRYLDPASFALTAWGLAPEGPIGADDWPTAG</sequence>
<dbReference type="InterPro" id="IPR050361">
    <property type="entry name" value="MPP/UQCRC_Complex"/>
</dbReference>
<dbReference type="GO" id="GO:0006508">
    <property type="term" value="P:proteolysis"/>
    <property type="evidence" value="ECO:0007669"/>
    <property type="project" value="InterPro"/>
</dbReference>
<evidence type="ECO:0000259" key="3">
    <source>
        <dbReference type="Pfam" id="PF00675"/>
    </source>
</evidence>